<dbReference type="AlphaFoldDB" id="A0A061SF88"/>
<reference evidence="2" key="1">
    <citation type="submission" date="2014-05" db="EMBL/GenBank/DDBJ databases">
        <title>The transcriptome of the halophilic microalga Tetraselmis sp. GSL018 isolated from the Great Salt Lake, Utah.</title>
        <authorList>
            <person name="Jinkerson R.E."/>
            <person name="D'Adamo S."/>
            <person name="Posewitz M.C."/>
        </authorList>
    </citation>
    <scope>NUCLEOTIDE SEQUENCE</scope>
    <source>
        <strain evidence="2">GSL018</strain>
    </source>
</reference>
<gene>
    <name evidence="2" type="ORF">TSPGSL018_7730</name>
</gene>
<organism evidence="2">
    <name type="scientific">Tetraselmis sp. GSL018</name>
    <dbReference type="NCBI Taxonomy" id="582737"/>
    <lineage>
        <taxon>Eukaryota</taxon>
        <taxon>Viridiplantae</taxon>
        <taxon>Chlorophyta</taxon>
        <taxon>core chlorophytes</taxon>
        <taxon>Chlorodendrophyceae</taxon>
        <taxon>Chlorodendrales</taxon>
        <taxon>Chlorodendraceae</taxon>
        <taxon>Tetraselmis</taxon>
    </lineage>
</organism>
<evidence type="ECO:0000256" key="1">
    <source>
        <dbReference type="SAM" id="MobiDB-lite"/>
    </source>
</evidence>
<accession>A0A061SF88</accession>
<name>A0A061SF88_9CHLO</name>
<feature type="non-terminal residue" evidence="2">
    <location>
        <position position="133"/>
    </location>
</feature>
<proteinExistence type="predicted"/>
<protein>
    <submittedName>
        <fullName evidence="2">Uncharacterized protein</fullName>
    </submittedName>
</protein>
<dbReference type="EMBL" id="GBEZ01003632">
    <property type="protein sequence ID" value="JAC81525.1"/>
    <property type="molecule type" value="Transcribed_RNA"/>
</dbReference>
<evidence type="ECO:0000313" key="2">
    <source>
        <dbReference type="EMBL" id="JAC81525.1"/>
    </source>
</evidence>
<feature type="compositionally biased region" description="Basic and acidic residues" evidence="1">
    <location>
        <begin position="36"/>
        <end position="48"/>
    </location>
</feature>
<sequence>TVRHLSIPPSMGSAARSGGKKMQSGGFVAGGPKSGDWGRDGASVEKGRQRCGGHHVREGRPTQCLQAQGWGSRGTIGWARGHNCGADRAARGRGRRAAGGEGLCLIRGSAETRLGDVGEAQCLGKGQRDVCVC</sequence>
<feature type="region of interest" description="Disordered" evidence="1">
    <location>
        <begin position="1"/>
        <end position="55"/>
    </location>
</feature>
<feature type="non-terminal residue" evidence="2">
    <location>
        <position position="1"/>
    </location>
</feature>